<proteinExistence type="predicted"/>
<name>A0AA89BZY3_PINIB</name>
<dbReference type="Gene3D" id="2.30.29.30">
    <property type="entry name" value="Pleckstrin-homology domain (PH domain)/Phosphotyrosine-binding domain (PTB)"/>
    <property type="match status" value="1"/>
</dbReference>
<dbReference type="SMART" id="SM00462">
    <property type="entry name" value="PTB"/>
    <property type="match status" value="1"/>
</dbReference>
<feature type="domain" description="PID" evidence="4">
    <location>
        <begin position="249"/>
        <end position="389"/>
    </location>
</feature>
<reference evidence="5" key="1">
    <citation type="submission" date="2019-08" db="EMBL/GenBank/DDBJ databases">
        <title>The improved chromosome-level genome for the pearl oyster Pinctada fucata martensii using PacBio sequencing and Hi-C.</title>
        <authorList>
            <person name="Zheng Z."/>
        </authorList>
    </citation>
    <scope>NUCLEOTIDE SEQUENCE</scope>
    <source>
        <strain evidence="5">ZZ-2019</strain>
        <tissue evidence="5">Adductor muscle</tissue>
    </source>
</reference>
<keyword evidence="2" id="KW-0597">Phosphoprotein</keyword>
<evidence type="ECO:0000313" key="6">
    <source>
        <dbReference type="Proteomes" id="UP001186944"/>
    </source>
</evidence>
<evidence type="ECO:0000313" key="5">
    <source>
        <dbReference type="EMBL" id="KAK3093942.1"/>
    </source>
</evidence>
<dbReference type="EMBL" id="VSWD01000009">
    <property type="protein sequence ID" value="KAK3093942.1"/>
    <property type="molecule type" value="Genomic_DNA"/>
</dbReference>
<gene>
    <name evidence="5" type="ORF">FSP39_022060</name>
</gene>
<feature type="region of interest" description="Disordered" evidence="3">
    <location>
        <begin position="535"/>
        <end position="665"/>
    </location>
</feature>
<sequence length="760" mass="84550">RDEIPKPTVALEYTFGRRAKGHNIAKDVGHIWELGGGTWLHKLMDVPINPDTIEHTALFLVVDLSVPEEIWFTMETLLAAAKARIEDVISQLRQEDPGLKDRLTKKAWERVGEEHTDRAMIDPFLVPLVIIGGKADLFQDFDSEKRKVICKTLRFIAHSHGASLQFFSSKQEQLVTKMRSLVSHHLFGTSAINPMHLWKQAFTGYFPQSIAMESLKRRLSFRKKKNHVPECSKPHQWQEDEKKVRDGTCSFQVRYLGCMEVFESRGMQVCEEAVKTLKSQCKGKYQRAILYVSGDALRVVDEISKSMIVDQTIEKVSFCAPDRNHEKGFAYICRDGTTRRWMCHGFLAVKESWSFKSRNRRSGERLSHAVGCAFAICLERKQKRDKESASTVTVTYSQDRTTFTRTGSFRQTTLTERITDPQSAILAEPVPVKKVDNPFALERPRATPNMLYRQGSFRGFENLQKDSSPFKRTTSLRLSDLPSTLQRQNAVTDTSPQTSNSVITQPIQEMSPSKEQEDSIAQMCQQLTMGLSQLSTDDPFASFGSPVRQESAPAQNVTSSTFHGTPTKQQHIPHSQQAYPTPVSRPAPNSSIQQQTNPWANTSSNNSVSIDGSSPWTTSQATNPFAAAPPIGAVSNGVPSGGYPQPPPRAFPSHTRSHSIDTGELSFSHPWSQRQVNKPTLLEMANQRSVQFNGTAWPSNSAAPSAGVSVPSKPQGPGVDPFDVAWAAKSTSSGNTNANTSNPFSSASTSTTQKTFEVKL</sequence>
<evidence type="ECO:0000256" key="1">
    <source>
        <dbReference type="ARBA" id="ARBA00022473"/>
    </source>
</evidence>
<dbReference type="GO" id="GO:0005737">
    <property type="term" value="C:cytoplasm"/>
    <property type="evidence" value="ECO:0007669"/>
    <property type="project" value="TreeGrafter"/>
</dbReference>
<evidence type="ECO:0000259" key="4">
    <source>
        <dbReference type="PROSITE" id="PS01179"/>
    </source>
</evidence>
<feature type="non-terminal residue" evidence="5">
    <location>
        <position position="1"/>
    </location>
</feature>
<dbReference type="InterPro" id="IPR016698">
    <property type="entry name" value="Numb/numb-like"/>
</dbReference>
<dbReference type="Pfam" id="PF06311">
    <property type="entry name" value="NumbF"/>
    <property type="match status" value="1"/>
</dbReference>
<feature type="compositionally biased region" description="Polar residues" evidence="3">
    <location>
        <begin position="743"/>
        <end position="760"/>
    </location>
</feature>
<dbReference type="PANTHER" id="PTHR47368">
    <property type="entry name" value="NUMB"/>
    <property type="match status" value="1"/>
</dbReference>
<evidence type="ECO:0000256" key="2">
    <source>
        <dbReference type="ARBA" id="ARBA00022553"/>
    </source>
</evidence>
<feature type="compositionally biased region" description="Polar residues" evidence="3">
    <location>
        <begin position="479"/>
        <end position="511"/>
    </location>
</feature>
<evidence type="ECO:0000256" key="3">
    <source>
        <dbReference type="SAM" id="MobiDB-lite"/>
    </source>
</evidence>
<accession>A0AA89BZY3</accession>
<keyword evidence="1" id="KW-0217">Developmental protein</keyword>
<feature type="compositionally biased region" description="Low complexity" evidence="3">
    <location>
        <begin position="698"/>
        <end position="712"/>
    </location>
</feature>
<dbReference type="Proteomes" id="UP001186944">
    <property type="component" value="Unassembled WGS sequence"/>
</dbReference>
<dbReference type="CDD" id="cd01268">
    <property type="entry name" value="PTB_Numb"/>
    <property type="match status" value="1"/>
</dbReference>
<organism evidence="5 6">
    <name type="scientific">Pinctada imbricata</name>
    <name type="common">Atlantic pearl-oyster</name>
    <name type="synonym">Pinctada martensii</name>
    <dbReference type="NCBI Taxonomy" id="66713"/>
    <lineage>
        <taxon>Eukaryota</taxon>
        <taxon>Metazoa</taxon>
        <taxon>Spiralia</taxon>
        <taxon>Lophotrochozoa</taxon>
        <taxon>Mollusca</taxon>
        <taxon>Bivalvia</taxon>
        <taxon>Autobranchia</taxon>
        <taxon>Pteriomorphia</taxon>
        <taxon>Pterioida</taxon>
        <taxon>Pterioidea</taxon>
        <taxon>Pteriidae</taxon>
        <taxon>Pinctada</taxon>
    </lineage>
</organism>
<dbReference type="InterPro" id="IPR006020">
    <property type="entry name" value="PTB/PI_dom"/>
</dbReference>
<keyword evidence="6" id="KW-1185">Reference proteome</keyword>
<feature type="compositionally biased region" description="Low complexity" evidence="3">
    <location>
        <begin position="603"/>
        <end position="614"/>
    </location>
</feature>
<dbReference type="PROSITE" id="PS01179">
    <property type="entry name" value="PID"/>
    <property type="match status" value="1"/>
</dbReference>
<feature type="region of interest" description="Disordered" evidence="3">
    <location>
        <begin position="479"/>
        <end position="519"/>
    </location>
</feature>
<dbReference type="InterPro" id="IPR011993">
    <property type="entry name" value="PH-like_dom_sf"/>
</dbReference>
<feature type="compositionally biased region" description="Polar residues" evidence="3">
    <location>
        <begin position="552"/>
        <end position="579"/>
    </location>
</feature>
<comment type="caution">
    <text evidence="5">The sequence shown here is derived from an EMBL/GenBank/DDBJ whole genome shotgun (WGS) entry which is preliminary data.</text>
</comment>
<dbReference type="AlphaFoldDB" id="A0AA89BZY3"/>
<feature type="compositionally biased region" description="Polar residues" evidence="3">
    <location>
        <begin position="587"/>
        <end position="602"/>
    </location>
</feature>
<feature type="region of interest" description="Disordered" evidence="3">
    <location>
        <begin position="697"/>
        <end position="760"/>
    </location>
</feature>
<feature type="compositionally biased region" description="Low complexity" evidence="3">
    <location>
        <begin position="727"/>
        <end position="742"/>
    </location>
</feature>
<dbReference type="SUPFAM" id="SSF50729">
    <property type="entry name" value="PH domain-like"/>
    <property type="match status" value="1"/>
</dbReference>
<dbReference type="PANTHER" id="PTHR47368:SF2">
    <property type="entry name" value="PID DOMAIN-CONTAINING PROTEIN"/>
    <property type="match status" value="1"/>
</dbReference>
<dbReference type="InterPro" id="IPR010449">
    <property type="entry name" value="Numb_domain"/>
</dbReference>
<dbReference type="Pfam" id="PF00640">
    <property type="entry name" value="PID"/>
    <property type="match status" value="1"/>
</dbReference>
<protein>
    <recommendedName>
        <fullName evidence="4">PID domain-containing protein</fullName>
    </recommendedName>
</protein>